<reference evidence="7 8" key="1">
    <citation type="submission" date="2024-04" db="EMBL/GenBank/DDBJ databases">
        <title>Tritrichomonas musculus Genome.</title>
        <authorList>
            <person name="Alves-Ferreira E."/>
            <person name="Grigg M."/>
            <person name="Lorenzi H."/>
            <person name="Galac M."/>
        </authorList>
    </citation>
    <scope>NUCLEOTIDE SEQUENCE [LARGE SCALE GENOMIC DNA]</scope>
    <source>
        <strain evidence="7 8">EAF2021</strain>
    </source>
</reference>
<dbReference type="Pfam" id="PF22794">
    <property type="entry name" value="jr-ZPR1"/>
    <property type="match status" value="2"/>
</dbReference>
<evidence type="ECO:0000313" key="7">
    <source>
        <dbReference type="EMBL" id="KAK8842469.1"/>
    </source>
</evidence>
<evidence type="ECO:0000256" key="1">
    <source>
        <dbReference type="ARBA" id="ARBA00008354"/>
    </source>
</evidence>
<keyword evidence="8" id="KW-1185">Reference proteome</keyword>
<dbReference type="Pfam" id="PF03367">
    <property type="entry name" value="Zn_ribbon_ZPR1"/>
    <property type="match status" value="2"/>
</dbReference>
<name>A0ABR2H8D2_9EUKA</name>
<evidence type="ECO:0000256" key="4">
    <source>
        <dbReference type="ARBA" id="ARBA00022833"/>
    </source>
</evidence>
<keyword evidence="4" id="KW-0862">Zinc</keyword>
<dbReference type="Gene3D" id="2.20.25.420">
    <property type="entry name" value="ZPR1, zinc finger domain"/>
    <property type="match status" value="2"/>
</dbReference>
<dbReference type="PANTHER" id="PTHR10876">
    <property type="entry name" value="ZINC FINGER PROTEIN ZPR1"/>
    <property type="match status" value="1"/>
</dbReference>
<feature type="region of interest" description="Disordered" evidence="5">
    <location>
        <begin position="411"/>
        <end position="430"/>
    </location>
</feature>
<dbReference type="InterPro" id="IPR042452">
    <property type="entry name" value="ZPR1_Znf1/2"/>
</dbReference>
<dbReference type="Proteomes" id="UP001470230">
    <property type="component" value="Unassembled WGS sequence"/>
</dbReference>
<dbReference type="InterPro" id="IPR042451">
    <property type="entry name" value="ZPR1_A/B_dom"/>
</dbReference>
<comment type="similarity">
    <text evidence="1">Belongs to the ZPR1 family.</text>
</comment>
<sequence>MLEPKKEETSSSQLLLTDIGTDTKSIQTESLCINCLEQGITTILLTKIPFFRDIMVSRFECPHCGYSEKSVQFGGEHPDQGVHYELHCQTQKDLNRRVVKSSECTIYVQPINLEIPGPTHGNSISTVEGILEQCFDDLQNVKQTPKIIEFLNNLEQCRRGLVNFDFVLDDPSGNSFIENPIAPEKDPQLDVSFYTTNKKQKPIEDTQTQKSESFYIDEDTTEYINTILQNNEVVKIPIACPVCEKETFISSCTLRIPNFKEVEIKDFLCDGCGYHNGQVLIKGDTSPLAQTISLKCDCHNDLNRQVVKSETASIKIPEIELDLSEGIIGGKLTTVEGILRSIHKRLKENNPFTKKDPSLSPKFDLILEKLVKFMNNEEKFTLIFRDPLSNSCIQKLNKDDENKLKIVDDDRTERENDELGINGSSGSYEDYFTGNPTFNSVLRAFKQQENDE</sequence>
<evidence type="ECO:0000259" key="6">
    <source>
        <dbReference type="SMART" id="SM00709"/>
    </source>
</evidence>
<dbReference type="InterPro" id="IPR040141">
    <property type="entry name" value="ZPR1"/>
</dbReference>
<dbReference type="PANTHER" id="PTHR10876:SF0">
    <property type="entry name" value="ZINC FINGER PROTEIN ZPR1"/>
    <property type="match status" value="1"/>
</dbReference>
<keyword evidence="2" id="KW-0479">Metal-binding</keyword>
<feature type="domain" description="Zinc finger ZPR1-type" evidence="6">
    <location>
        <begin position="30"/>
        <end position="179"/>
    </location>
</feature>
<protein>
    <submittedName>
        <fullName evidence="7">Nucleolar zinc-finger protein</fullName>
    </submittedName>
</protein>
<feature type="domain" description="Zinc finger ZPR1-type" evidence="6">
    <location>
        <begin position="238"/>
        <end position="395"/>
    </location>
</feature>
<dbReference type="InterPro" id="IPR004457">
    <property type="entry name" value="Znf_ZPR1"/>
</dbReference>
<evidence type="ECO:0000313" key="8">
    <source>
        <dbReference type="Proteomes" id="UP001470230"/>
    </source>
</evidence>
<dbReference type="NCBIfam" id="TIGR00310">
    <property type="entry name" value="ZPR1_znf"/>
    <property type="match status" value="2"/>
</dbReference>
<organism evidence="7 8">
    <name type="scientific">Tritrichomonas musculus</name>
    <dbReference type="NCBI Taxonomy" id="1915356"/>
    <lineage>
        <taxon>Eukaryota</taxon>
        <taxon>Metamonada</taxon>
        <taxon>Parabasalia</taxon>
        <taxon>Tritrichomonadida</taxon>
        <taxon>Tritrichomonadidae</taxon>
        <taxon>Tritrichomonas</taxon>
    </lineage>
</organism>
<accession>A0ABR2H8D2</accession>
<keyword evidence="3 7" id="KW-0863">Zinc-finger</keyword>
<comment type="caution">
    <text evidence="7">The sequence shown here is derived from an EMBL/GenBank/DDBJ whole genome shotgun (WGS) entry which is preliminary data.</text>
</comment>
<evidence type="ECO:0000256" key="5">
    <source>
        <dbReference type="SAM" id="MobiDB-lite"/>
    </source>
</evidence>
<dbReference type="EMBL" id="JAPFFF010000038">
    <property type="protein sequence ID" value="KAK8842469.1"/>
    <property type="molecule type" value="Genomic_DNA"/>
</dbReference>
<dbReference type="SMART" id="SM00709">
    <property type="entry name" value="Zpr1"/>
    <property type="match status" value="2"/>
</dbReference>
<proteinExistence type="inferred from homology"/>
<dbReference type="GO" id="GO:0008270">
    <property type="term" value="F:zinc ion binding"/>
    <property type="evidence" value="ECO:0007669"/>
    <property type="project" value="UniProtKB-KW"/>
</dbReference>
<dbReference type="Gene3D" id="2.60.120.1040">
    <property type="entry name" value="ZPR1, A/B domain"/>
    <property type="match status" value="2"/>
</dbReference>
<evidence type="ECO:0000256" key="2">
    <source>
        <dbReference type="ARBA" id="ARBA00022723"/>
    </source>
</evidence>
<evidence type="ECO:0000256" key="3">
    <source>
        <dbReference type="ARBA" id="ARBA00022771"/>
    </source>
</evidence>
<gene>
    <name evidence="7" type="ORF">M9Y10_026056</name>
</gene>
<dbReference type="InterPro" id="IPR056180">
    <property type="entry name" value="ZPR1_jr_dom"/>
</dbReference>